<evidence type="ECO:0000313" key="1">
    <source>
        <dbReference type="EMBL" id="KJE92972.1"/>
    </source>
</evidence>
<dbReference type="InParanoid" id="A0A0D2VQL3"/>
<dbReference type="RefSeq" id="XP_004363568.1">
    <property type="nucleotide sequence ID" value="XM_004363511.2"/>
</dbReference>
<dbReference type="OrthoDB" id="10592505at2759"/>
<dbReference type="EMBL" id="KE346364">
    <property type="protein sequence ID" value="KJE92972.1"/>
    <property type="molecule type" value="Genomic_DNA"/>
</dbReference>
<protein>
    <submittedName>
        <fullName evidence="1">Uncharacterized protein</fullName>
    </submittedName>
</protein>
<reference evidence="2" key="1">
    <citation type="submission" date="2011-02" db="EMBL/GenBank/DDBJ databases">
        <title>The Genome Sequence of Capsaspora owczarzaki ATCC 30864.</title>
        <authorList>
            <person name="Russ C."/>
            <person name="Cuomo C."/>
            <person name="Burger G."/>
            <person name="Gray M.W."/>
            <person name="Holland P.W.H."/>
            <person name="King N."/>
            <person name="Lang F.B.F."/>
            <person name="Roger A.J."/>
            <person name="Ruiz-Trillo I."/>
            <person name="Young S.K."/>
            <person name="Zeng Q."/>
            <person name="Gargeya S."/>
            <person name="Alvarado L."/>
            <person name="Berlin A."/>
            <person name="Chapman S.B."/>
            <person name="Chen Z."/>
            <person name="Freedman E."/>
            <person name="Gellesch M."/>
            <person name="Goldberg J."/>
            <person name="Griggs A."/>
            <person name="Gujja S."/>
            <person name="Heilman E."/>
            <person name="Heiman D."/>
            <person name="Howarth C."/>
            <person name="Mehta T."/>
            <person name="Neiman D."/>
            <person name="Pearson M."/>
            <person name="Roberts A."/>
            <person name="Saif S."/>
            <person name="Shea T."/>
            <person name="Shenoy N."/>
            <person name="Sisk P."/>
            <person name="Stolte C."/>
            <person name="Sykes S."/>
            <person name="White J."/>
            <person name="Yandava C."/>
            <person name="Haas B."/>
            <person name="Nusbaum C."/>
            <person name="Birren B."/>
        </authorList>
    </citation>
    <scope>NUCLEOTIDE SEQUENCE</scope>
    <source>
        <strain evidence="2">ATCC 30864</strain>
    </source>
</reference>
<dbReference type="Proteomes" id="UP000008743">
    <property type="component" value="Unassembled WGS sequence"/>
</dbReference>
<dbReference type="AlphaFoldDB" id="A0A0D2VQL3"/>
<gene>
    <name evidence="1" type="ORF">CAOG_003840</name>
</gene>
<proteinExistence type="predicted"/>
<accession>A0A0D2VQL3</accession>
<evidence type="ECO:0000313" key="2">
    <source>
        <dbReference type="Proteomes" id="UP000008743"/>
    </source>
</evidence>
<name>A0A0D2VQL3_CAPO3</name>
<organism evidence="1 2">
    <name type="scientific">Capsaspora owczarzaki (strain ATCC 30864)</name>
    <dbReference type="NCBI Taxonomy" id="595528"/>
    <lineage>
        <taxon>Eukaryota</taxon>
        <taxon>Filasterea</taxon>
        <taxon>Capsaspora</taxon>
    </lineage>
</organism>
<sequence>MPSQGQLLHKAFEQANLPLTITATAREFAWGARDSTSFLMDIRNTKGLGKNEFKQKFVAYLGDGTDLQVTNVDPALHQLVLTVQEPVREIVTVRREWMMMERRYIEHTDRQWTTGNLHCHLVGVDEGHLFFCELPNVVSTVHQAHQLLRPKQLVNKPKTAFKRQGEWFLVPVPVSECAKIQEAATPVAPAPFEPWGRAVPNVQTHYRNTALGVHIGRGPGRGHVADEIVVYGGREFARGKLQHPDHVPRHLKDWHEVLRNQEKTSNVLKHTNWMD</sequence>
<keyword evidence="2" id="KW-1185">Reference proteome</keyword>